<keyword evidence="12" id="KW-0407">Ion channel</keyword>
<keyword evidence="5 16" id="KW-0812">Transmembrane</keyword>
<feature type="binding site" evidence="13">
    <location>
        <position position="296"/>
    </location>
    <ligand>
        <name>L-glutamate</name>
        <dbReference type="ChEBI" id="CHEBI:29985"/>
    </ligand>
</feature>
<dbReference type="PANTHER" id="PTHR18966">
    <property type="entry name" value="IONOTROPIC GLUTAMATE RECEPTOR"/>
    <property type="match status" value="1"/>
</dbReference>
<feature type="binding site" evidence="13">
    <location>
        <position position="381"/>
    </location>
    <ligand>
        <name>L-glutamate</name>
        <dbReference type="ChEBI" id="CHEBI:29985"/>
    </ligand>
</feature>
<keyword evidence="11" id="KW-1071">Ligand-gated ion channel</keyword>
<evidence type="ECO:0000256" key="12">
    <source>
        <dbReference type="ARBA" id="ARBA00023303"/>
    </source>
</evidence>
<dbReference type="SMART" id="SM00079">
    <property type="entry name" value="PBPe"/>
    <property type="match status" value="1"/>
</dbReference>
<dbReference type="InterPro" id="IPR001508">
    <property type="entry name" value="Iono_Glu_rcpt_met"/>
</dbReference>
<evidence type="ECO:0000313" key="20">
    <source>
        <dbReference type="Proteomes" id="UP001187531"/>
    </source>
</evidence>
<dbReference type="Gene3D" id="3.40.190.10">
    <property type="entry name" value="Periplasmic binding protein-like II"/>
    <property type="match status" value="3"/>
</dbReference>
<evidence type="ECO:0000256" key="5">
    <source>
        <dbReference type="ARBA" id="ARBA00022692"/>
    </source>
</evidence>
<evidence type="ECO:0000256" key="15">
    <source>
        <dbReference type="PIRSR" id="PIRSR601508-3"/>
    </source>
</evidence>
<evidence type="ECO:0000256" key="10">
    <source>
        <dbReference type="ARBA" id="ARBA00023180"/>
    </source>
</evidence>
<protein>
    <submittedName>
        <fullName evidence="19">Uncharacterized protein</fullName>
    </submittedName>
</protein>
<evidence type="ECO:0000256" key="1">
    <source>
        <dbReference type="ARBA" id="ARBA00004651"/>
    </source>
</evidence>
<feature type="site" description="Interaction with the cone snail toxin Con-ikot-ikot" evidence="14">
    <location>
        <position position="302"/>
    </location>
</feature>
<dbReference type="SUPFAM" id="SSF53850">
    <property type="entry name" value="Periplasmic binding protein-like II"/>
    <property type="match status" value="1"/>
</dbReference>
<feature type="transmembrane region" description="Helical" evidence="16">
    <location>
        <begin position="247"/>
        <end position="268"/>
    </location>
</feature>
<keyword evidence="7" id="KW-0406">Ion transport</keyword>
<feature type="transmembrane region" description="Helical" evidence="16">
    <location>
        <begin position="171"/>
        <end position="189"/>
    </location>
</feature>
<dbReference type="EMBL" id="JAVRJZ010000015">
    <property type="protein sequence ID" value="KAK2712762.1"/>
    <property type="molecule type" value="Genomic_DNA"/>
</dbReference>
<evidence type="ECO:0000256" key="9">
    <source>
        <dbReference type="ARBA" id="ARBA00023170"/>
    </source>
</evidence>
<feature type="binding site" evidence="13">
    <location>
        <position position="126"/>
    </location>
    <ligand>
        <name>L-glutamate</name>
        <dbReference type="ChEBI" id="CHEBI:29985"/>
    </ligand>
</feature>
<accession>A0AA88HZ41</accession>
<reference evidence="19" key="1">
    <citation type="submission" date="2023-07" db="EMBL/GenBank/DDBJ databases">
        <title>Chromosome-level genome assembly of Artemia franciscana.</title>
        <authorList>
            <person name="Jo E."/>
        </authorList>
    </citation>
    <scope>NUCLEOTIDE SEQUENCE</scope>
    <source>
        <tissue evidence="19">Whole body</tissue>
    </source>
</reference>
<keyword evidence="20" id="KW-1185">Reference proteome</keyword>
<dbReference type="InterPro" id="IPR019594">
    <property type="entry name" value="Glu/Gly-bd"/>
</dbReference>
<feature type="binding site" evidence="13">
    <location>
        <position position="297"/>
    </location>
    <ligand>
        <name>L-glutamate</name>
        <dbReference type="ChEBI" id="CHEBI:29985"/>
    </ligand>
</feature>
<dbReference type="CDD" id="cd13717">
    <property type="entry name" value="PBP2_iGluR_putative"/>
    <property type="match status" value="1"/>
</dbReference>
<feature type="transmembrane region" description="Helical" evidence="16">
    <location>
        <begin position="469"/>
        <end position="491"/>
    </location>
</feature>
<dbReference type="GO" id="GO:0038023">
    <property type="term" value="F:signaling receptor activity"/>
    <property type="evidence" value="ECO:0007669"/>
    <property type="project" value="InterPro"/>
</dbReference>
<dbReference type="InterPro" id="IPR001320">
    <property type="entry name" value="Iontro_rcpt_C"/>
</dbReference>
<keyword evidence="6 16" id="KW-1133">Transmembrane helix</keyword>
<feature type="site" description="Crucial to convey clamshell closure to channel opening" evidence="14">
    <location>
        <position position="275"/>
    </location>
</feature>
<dbReference type="SMART" id="SM00918">
    <property type="entry name" value="Lig_chan-Glu_bd"/>
    <property type="match status" value="1"/>
</dbReference>
<proteinExistence type="inferred from homology"/>
<evidence type="ECO:0000256" key="14">
    <source>
        <dbReference type="PIRSR" id="PIRSR601508-2"/>
    </source>
</evidence>
<evidence type="ECO:0000256" key="8">
    <source>
        <dbReference type="ARBA" id="ARBA00023136"/>
    </source>
</evidence>
<evidence type="ECO:0000259" key="17">
    <source>
        <dbReference type="SMART" id="SM00079"/>
    </source>
</evidence>
<feature type="domain" description="Ionotropic glutamate receptor L-glutamate and glycine-binding" evidence="18">
    <location>
        <begin position="54"/>
        <end position="115"/>
    </location>
</feature>
<evidence type="ECO:0000256" key="6">
    <source>
        <dbReference type="ARBA" id="ARBA00022989"/>
    </source>
</evidence>
<evidence type="ECO:0000256" key="3">
    <source>
        <dbReference type="ARBA" id="ARBA00022448"/>
    </source>
</evidence>
<keyword evidence="4" id="KW-1003">Cell membrane</keyword>
<evidence type="ECO:0000259" key="18">
    <source>
        <dbReference type="SMART" id="SM00918"/>
    </source>
</evidence>
<feature type="domain" description="Ionotropic glutamate receptor C-terminal" evidence="17">
    <location>
        <begin position="46"/>
        <end position="444"/>
    </location>
</feature>
<comment type="caution">
    <text evidence="19">The sequence shown here is derived from an EMBL/GenBank/DDBJ whole genome shotgun (WGS) entry which is preliminary data.</text>
</comment>
<dbReference type="PRINTS" id="PR00177">
    <property type="entry name" value="NMDARECEPTOR"/>
</dbReference>
<dbReference type="SUPFAM" id="SSF81324">
    <property type="entry name" value="Voltage-gated potassium channels"/>
    <property type="match status" value="1"/>
</dbReference>
<feature type="site" description="Interaction with the cone snail toxin Con-ikot-ikot" evidence="14">
    <location>
        <position position="427"/>
    </location>
</feature>
<keyword evidence="10" id="KW-0325">Glycoprotein</keyword>
<dbReference type="InterPro" id="IPR015683">
    <property type="entry name" value="Ionotropic_Glu_rcpt"/>
</dbReference>
<evidence type="ECO:0000256" key="16">
    <source>
        <dbReference type="SAM" id="Phobius"/>
    </source>
</evidence>
<comment type="subcellular location">
    <subcellularLocation>
        <location evidence="1">Cell membrane</location>
        <topology evidence="1">Multi-pass membrane protein</topology>
    </subcellularLocation>
</comment>
<evidence type="ECO:0000256" key="13">
    <source>
        <dbReference type="PIRSR" id="PIRSR601508-1"/>
    </source>
</evidence>
<dbReference type="Gene3D" id="1.10.287.70">
    <property type="match status" value="1"/>
</dbReference>
<dbReference type="GO" id="GO:0005886">
    <property type="term" value="C:plasma membrane"/>
    <property type="evidence" value="ECO:0007669"/>
    <property type="project" value="UniProtKB-SubCell"/>
</dbReference>
<dbReference type="Pfam" id="PF10613">
    <property type="entry name" value="Lig_chan-Glu_bd"/>
    <property type="match status" value="1"/>
</dbReference>
<evidence type="ECO:0000256" key="11">
    <source>
        <dbReference type="ARBA" id="ARBA00023286"/>
    </source>
</evidence>
<evidence type="ECO:0000256" key="7">
    <source>
        <dbReference type="ARBA" id="ARBA00023065"/>
    </source>
</evidence>
<feature type="disulfide bond" evidence="15">
    <location>
        <begin position="393"/>
        <end position="451"/>
    </location>
</feature>
<feature type="binding site" evidence="13">
    <location>
        <position position="131"/>
    </location>
    <ligand>
        <name>L-glutamate</name>
        <dbReference type="ChEBI" id="CHEBI:29985"/>
    </ligand>
</feature>
<sequence length="598" mass="68962">MEMSLERYKISNRKVDKRELGKWSNGSWKATDGEKFTIYGTVQIYRIVVVEEAPFVVKVKHPNGTVTFDGFCIDLLKQLQELLGFEYELYESPDGLYGSLSDNGTWNGMIKEIKDQKADIALAALSVTGERKTVVDFTIPYYDLVGITILMKKPVIPTSLFKFLTVLENDVWACILAAYFVTALILWLFDRFSPYSFTNDPERYIDDDEKREFNLKESLWFCMTSLTPQGGGEAPKHLSGRLVAATWWLFAFIVVASYTANLAAFLTVSRLDTPIKSFDELTEQYKVKYAPLKGSSTMTYFRRMAGIERKFYEIWKELSLDDNIPEFERSKLAVWDYPVSDKYTKMLQIMEDTQLPASISEALDRVRNTTSDGEGFAFLGDGTIIRYLVLTNCDLMMVGEEFSRRSYALAVQDGSLLKDQLNEALLKLLNLYRLEDLKEKWWTENPNKAECPPDVSVTEGISIENIGGVFVIIFIGIALSIITLIIEYIYYKYFYKEDKNDDKSAVSASTIPEYIPEYAPEYIPEYIPGYIPEYVPKYIPEYVPEYFPECIPEYVPEHIPEYVPEYIPGYIPEYVPEYIPEYVPEYEKYCVSFNKGKQ</sequence>
<dbReference type="GO" id="GO:0015276">
    <property type="term" value="F:ligand-gated monoatomic ion channel activity"/>
    <property type="evidence" value="ECO:0007669"/>
    <property type="project" value="InterPro"/>
</dbReference>
<keyword evidence="15" id="KW-1015">Disulfide bond</keyword>
<evidence type="ECO:0000256" key="2">
    <source>
        <dbReference type="ARBA" id="ARBA00008685"/>
    </source>
</evidence>
<evidence type="ECO:0000256" key="4">
    <source>
        <dbReference type="ARBA" id="ARBA00022475"/>
    </source>
</evidence>
<dbReference type="Pfam" id="PF00060">
    <property type="entry name" value="Lig_chan"/>
    <property type="match status" value="1"/>
</dbReference>
<gene>
    <name evidence="19" type="ORF">QYM36_011452</name>
</gene>
<name>A0AA88HZ41_ARTSF</name>
<dbReference type="AlphaFoldDB" id="A0AA88HZ41"/>
<comment type="similarity">
    <text evidence="2">Belongs to the glutamate-gated ion channel (TC 1.A.10.1) family.</text>
</comment>
<keyword evidence="3" id="KW-0813">Transport</keyword>
<dbReference type="FunFam" id="1.10.287.70:FF:000080">
    <property type="entry name" value="Glutamate receptor ionotropic, kainate"/>
    <property type="match status" value="1"/>
</dbReference>
<keyword evidence="8 16" id="KW-0472">Membrane</keyword>
<organism evidence="19 20">
    <name type="scientific">Artemia franciscana</name>
    <name type="common">Brine shrimp</name>
    <name type="synonym">Artemia sanfranciscana</name>
    <dbReference type="NCBI Taxonomy" id="6661"/>
    <lineage>
        <taxon>Eukaryota</taxon>
        <taxon>Metazoa</taxon>
        <taxon>Ecdysozoa</taxon>
        <taxon>Arthropoda</taxon>
        <taxon>Crustacea</taxon>
        <taxon>Branchiopoda</taxon>
        <taxon>Anostraca</taxon>
        <taxon>Artemiidae</taxon>
        <taxon>Artemia</taxon>
    </lineage>
</organism>
<dbReference type="Proteomes" id="UP001187531">
    <property type="component" value="Unassembled WGS sequence"/>
</dbReference>
<dbReference type="FunFam" id="3.40.190.10:FF:000024">
    <property type="entry name" value="Glutamate receptor, ionotropic, delta 1"/>
    <property type="match status" value="1"/>
</dbReference>
<keyword evidence="9" id="KW-0675">Receptor</keyword>
<evidence type="ECO:0000313" key="19">
    <source>
        <dbReference type="EMBL" id="KAK2712762.1"/>
    </source>
</evidence>